<dbReference type="Pfam" id="PF05050">
    <property type="entry name" value="Methyltransf_21"/>
    <property type="match status" value="1"/>
</dbReference>
<dbReference type="GO" id="GO:0032259">
    <property type="term" value="P:methylation"/>
    <property type="evidence" value="ECO:0007669"/>
    <property type="project" value="UniProtKB-KW"/>
</dbReference>
<dbReference type="Gene3D" id="3.40.50.150">
    <property type="entry name" value="Vaccinia Virus protein VP39"/>
    <property type="match status" value="2"/>
</dbReference>
<accession>A0ABV9T655</accession>
<dbReference type="InterPro" id="IPR006342">
    <property type="entry name" value="FkbM_mtfrase"/>
</dbReference>
<evidence type="ECO:0000313" key="3">
    <source>
        <dbReference type="Proteomes" id="UP001595818"/>
    </source>
</evidence>
<keyword evidence="2" id="KW-0489">Methyltransferase</keyword>
<keyword evidence="3" id="KW-1185">Reference proteome</keyword>
<name>A0ABV9T655_9BACT</name>
<proteinExistence type="predicted"/>
<feature type="domain" description="Methyltransferase FkbM" evidence="1">
    <location>
        <begin position="50"/>
        <end position="155"/>
    </location>
</feature>
<dbReference type="GO" id="GO:0008168">
    <property type="term" value="F:methyltransferase activity"/>
    <property type="evidence" value="ECO:0007669"/>
    <property type="project" value="UniProtKB-KW"/>
</dbReference>
<dbReference type="Proteomes" id="UP001595818">
    <property type="component" value="Unassembled WGS sequence"/>
</dbReference>
<dbReference type="EMBL" id="JBHSJJ010000011">
    <property type="protein sequence ID" value="MFC4873605.1"/>
    <property type="molecule type" value="Genomic_DNA"/>
</dbReference>
<evidence type="ECO:0000313" key="2">
    <source>
        <dbReference type="EMBL" id="MFC4873605.1"/>
    </source>
</evidence>
<dbReference type="RefSeq" id="WP_377066625.1">
    <property type="nucleotide sequence ID" value="NZ_JBHSJJ010000011.1"/>
</dbReference>
<organism evidence="2 3">
    <name type="scientific">Negadavirga shengliensis</name>
    <dbReference type="NCBI Taxonomy" id="1389218"/>
    <lineage>
        <taxon>Bacteria</taxon>
        <taxon>Pseudomonadati</taxon>
        <taxon>Bacteroidota</taxon>
        <taxon>Cytophagia</taxon>
        <taxon>Cytophagales</taxon>
        <taxon>Cyclobacteriaceae</taxon>
        <taxon>Negadavirga</taxon>
    </lineage>
</organism>
<protein>
    <submittedName>
        <fullName evidence="2">FkbM family methyltransferase</fullName>
    </submittedName>
</protein>
<comment type="caution">
    <text evidence="2">The sequence shown here is derived from an EMBL/GenBank/DDBJ whole genome shotgun (WGS) entry which is preliminary data.</text>
</comment>
<dbReference type="SUPFAM" id="SSF53335">
    <property type="entry name" value="S-adenosyl-L-methionine-dependent methyltransferases"/>
    <property type="match status" value="1"/>
</dbReference>
<evidence type="ECO:0000259" key="1">
    <source>
        <dbReference type="Pfam" id="PF05050"/>
    </source>
</evidence>
<reference evidence="3" key="1">
    <citation type="journal article" date="2019" name="Int. J. Syst. Evol. Microbiol.">
        <title>The Global Catalogue of Microorganisms (GCM) 10K type strain sequencing project: providing services to taxonomists for standard genome sequencing and annotation.</title>
        <authorList>
            <consortium name="The Broad Institute Genomics Platform"/>
            <consortium name="The Broad Institute Genome Sequencing Center for Infectious Disease"/>
            <person name="Wu L."/>
            <person name="Ma J."/>
        </authorList>
    </citation>
    <scope>NUCLEOTIDE SEQUENCE [LARGE SCALE GENOMIC DNA]</scope>
    <source>
        <strain evidence="3">CGMCC 4.7466</strain>
    </source>
</reference>
<dbReference type="InterPro" id="IPR029063">
    <property type="entry name" value="SAM-dependent_MTases_sf"/>
</dbReference>
<keyword evidence="2" id="KW-0808">Transferase</keyword>
<sequence>MNTILIEQDFNSPHRYIDEEFNVDQDETVFDIGAADGNFSLEVVDRCDKIFLFESNTQWISPLSKTFENYGDKVEIINKKAGDKNDKSTVKIDSIVGEVKNNLFFKIDVDGFEREVLKGMCNILRSAVGLKIAICTYHNQDDAVEFEIFFKNLGFETSFTPGVMLFHYDKKIRKPFFRKGVLKAYKPENRDKKS</sequence>
<gene>
    <name evidence="2" type="ORF">ACFPFU_18025</name>
</gene>